<dbReference type="InterPro" id="IPR017853">
    <property type="entry name" value="GH"/>
</dbReference>
<reference evidence="7 8" key="1">
    <citation type="journal article" date="2012" name="PLoS Pathog.">
        <title>Diverse lifestyles and strategies of plant pathogenesis encoded in the genomes of eighteen Dothideomycetes fungi.</title>
        <authorList>
            <person name="Ohm R.A."/>
            <person name="Feau N."/>
            <person name="Henrissat B."/>
            <person name="Schoch C.L."/>
            <person name="Horwitz B.A."/>
            <person name="Barry K.W."/>
            <person name="Condon B.J."/>
            <person name="Copeland A.C."/>
            <person name="Dhillon B."/>
            <person name="Glaser F."/>
            <person name="Hesse C.N."/>
            <person name="Kosti I."/>
            <person name="LaButti K."/>
            <person name="Lindquist E.A."/>
            <person name="Lucas S."/>
            <person name="Salamov A.A."/>
            <person name="Bradshaw R.E."/>
            <person name="Ciuffetti L."/>
            <person name="Hamelin R.C."/>
            <person name="Kema G.H.J."/>
            <person name="Lawrence C."/>
            <person name="Scott J.A."/>
            <person name="Spatafora J.W."/>
            <person name="Turgeon B.G."/>
            <person name="de Wit P.J.G.M."/>
            <person name="Zhong S."/>
            <person name="Goodwin S.B."/>
            <person name="Grigoriev I.V."/>
        </authorList>
    </citation>
    <scope>NUCLEOTIDE SEQUENCE [LARGE SCALE GENOMIC DNA]</scope>
    <source>
        <strain evidence="7 8">SO2202</strain>
    </source>
</reference>
<dbReference type="STRING" id="692275.M3CYG3"/>
<dbReference type="GO" id="GO:0042973">
    <property type="term" value="F:glucan endo-1,3-beta-D-glucosidase activity"/>
    <property type="evidence" value="ECO:0007669"/>
    <property type="project" value="UniProtKB-EC"/>
</dbReference>
<feature type="signal peptide" evidence="6">
    <location>
        <begin position="1"/>
        <end position="17"/>
    </location>
</feature>
<sequence>MQKSTLLLAGLAGLSFAQDIIRGFNSGGIGPNGVKSQQDFEAEFNKMKNLPGTSGFTSARLFTTIQANTANDPTLAIPAAISTKTSLLLGLWASAGQDAFNQELTALRRAVDQYGQAFTDLIVGISVGSEDLYRVTPTGIANQAGIGSSPDELVKYIQQTRDKLDGHDDLKKKIGHVDTWTAWINATNFPVTAAVDWIGMDGYPYYETVNDNTIDNAGNLFFVSYNTTLTVSQGKPVWITETGWPVAGPKSGAADATVDNAKKYWDAVACRLLGNVNTWWFTMDDTKKDPNEISFSVLKPGLGDPLFDLAC</sequence>
<evidence type="ECO:0000256" key="3">
    <source>
        <dbReference type="ARBA" id="ARBA00008773"/>
    </source>
</evidence>
<dbReference type="EMBL" id="KB456270">
    <property type="protein sequence ID" value="EMF08721.1"/>
    <property type="molecule type" value="Genomic_DNA"/>
</dbReference>
<dbReference type="AlphaFoldDB" id="M3CYG3"/>
<keyword evidence="8" id="KW-1185">Reference proteome</keyword>
<dbReference type="Proteomes" id="UP000016931">
    <property type="component" value="Unassembled WGS sequence"/>
</dbReference>
<dbReference type="Gene3D" id="3.20.20.80">
    <property type="entry name" value="Glycosidases"/>
    <property type="match status" value="1"/>
</dbReference>
<organism evidence="7 8">
    <name type="scientific">Sphaerulina musiva (strain SO2202)</name>
    <name type="common">Poplar stem canker fungus</name>
    <name type="synonym">Septoria musiva</name>
    <dbReference type="NCBI Taxonomy" id="692275"/>
    <lineage>
        <taxon>Eukaryota</taxon>
        <taxon>Fungi</taxon>
        <taxon>Dikarya</taxon>
        <taxon>Ascomycota</taxon>
        <taxon>Pezizomycotina</taxon>
        <taxon>Dothideomycetes</taxon>
        <taxon>Dothideomycetidae</taxon>
        <taxon>Mycosphaerellales</taxon>
        <taxon>Mycosphaerellaceae</taxon>
        <taxon>Sphaerulina</taxon>
    </lineage>
</organism>
<evidence type="ECO:0000313" key="7">
    <source>
        <dbReference type="EMBL" id="EMF08721.1"/>
    </source>
</evidence>
<dbReference type="PANTHER" id="PTHR16631">
    <property type="entry name" value="GLUCAN 1,3-BETA-GLUCOSIDASE"/>
    <property type="match status" value="1"/>
</dbReference>
<protein>
    <recommendedName>
        <fullName evidence="4">glucan endo-1,3-beta-D-glucosidase</fullName>
        <ecNumber evidence="4">3.2.1.39</ecNumber>
    </recommendedName>
</protein>
<evidence type="ECO:0000256" key="6">
    <source>
        <dbReference type="SAM" id="SignalP"/>
    </source>
</evidence>
<gene>
    <name evidence="7" type="ORF">SEPMUDRAFT_52907</name>
</gene>
<comment type="similarity">
    <text evidence="3">Belongs to the glycosyl hydrolase 17 family.</text>
</comment>
<dbReference type="HOGENOM" id="CLU_028820_0_0_1"/>
<keyword evidence="6" id="KW-0732">Signal</keyword>
<keyword evidence="5 7" id="KW-0378">Hydrolase</keyword>
<dbReference type="RefSeq" id="XP_016756842.1">
    <property type="nucleotide sequence ID" value="XM_016909244.1"/>
</dbReference>
<dbReference type="GO" id="GO:0009986">
    <property type="term" value="C:cell surface"/>
    <property type="evidence" value="ECO:0007669"/>
    <property type="project" value="TreeGrafter"/>
</dbReference>
<dbReference type="GeneID" id="27906381"/>
<comment type="catalytic activity">
    <reaction evidence="1">
        <text>Hydrolysis of (1-&gt;3)-beta-D-glucosidic linkages in (1-&gt;3)-beta-D-glucans.</text>
        <dbReference type="EC" id="3.2.1.39"/>
    </reaction>
</comment>
<dbReference type="OrthoDB" id="77201at2759"/>
<proteinExistence type="inferred from homology"/>
<feature type="chain" id="PRO_5004032622" description="glucan endo-1,3-beta-D-glucosidase" evidence="6">
    <location>
        <begin position="18"/>
        <end position="311"/>
    </location>
</feature>
<dbReference type="GO" id="GO:0009277">
    <property type="term" value="C:fungal-type cell wall"/>
    <property type="evidence" value="ECO:0007669"/>
    <property type="project" value="TreeGrafter"/>
</dbReference>
<evidence type="ECO:0000256" key="1">
    <source>
        <dbReference type="ARBA" id="ARBA00000382"/>
    </source>
</evidence>
<comment type="subcellular location">
    <subcellularLocation>
        <location evidence="2">Cell envelope</location>
    </subcellularLocation>
</comment>
<dbReference type="OMA" id="ANAKYYW"/>
<dbReference type="GO" id="GO:0005576">
    <property type="term" value="C:extracellular region"/>
    <property type="evidence" value="ECO:0007669"/>
    <property type="project" value="TreeGrafter"/>
</dbReference>
<dbReference type="GO" id="GO:0071555">
    <property type="term" value="P:cell wall organization"/>
    <property type="evidence" value="ECO:0007669"/>
    <property type="project" value="TreeGrafter"/>
</dbReference>
<evidence type="ECO:0000313" key="8">
    <source>
        <dbReference type="Proteomes" id="UP000016931"/>
    </source>
</evidence>
<dbReference type="SUPFAM" id="SSF51445">
    <property type="entry name" value="(Trans)glycosidases"/>
    <property type="match status" value="1"/>
</dbReference>
<evidence type="ECO:0000256" key="5">
    <source>
        <dbReference type="ARBA" id="ARBA00022801"/>
    </source>
</evidence>
<dbReference type="EC" id="3.2.1.39" evidence="4"/>
<dbReference type="eggNOG" id="ENOG502SI3D">
    <property type="taxonomic scope" value="Eukaryota"/>
</dbReference>
<name>M3CYG3_SPHMS</name>
<dbReference type="PANTHER" id="PTHR16631:SF13">
    <property type="entry name" value="GLUCAN ENDO-1,3-BETA-GLUCOSIDASE EGLC-RELATED"/>
    <property type="match status" value="1"/>
</dbReference>
<evidence type="ECO:0000256" key="4">
    <source>
        <dbReference type="ARBA" id="ARBA00012780"/>
    </source>
</evidence>
<accession>M3CYG3</accession>
<evidence type="ECO:0000256" key="2">
    <source>
        <dbReference type="ARBA" id="ARBA00004196"/>
    </source>
</evidence>
<dbReference type="InterPro" id="IPR050732">
    <property type="entry name" value="Beta-glucan_modifiers"/>
</dbReference>